<feature type="transmembrane region" description="Helical" evidence="6">
    <location>
        <begin position="131"/>
        <end position="154"/>
    </location>
</feature>
<dbReference type="InterPro" id="IPR050375">
    <property type="entry name" value="MFS_TsgA-like"/>
</dbReference>
<reference evidence="8 9" key="1">
    <citation type="journal article" date="2021" name="Sci. Rep.">
        <title>The distribution of antibiotic resistance genes in chicken gut microbiota commensals.</title>
        <authorList>
            <person name="Juricova H."/>
            <person name="Matiasovicova J."/>
            <person name="Kubasova T."/>
            <person name="Cejkova D."/>
            <person name="Rychlik I."/>
        </authorList>
    </citation>
    <scope>NUCLEOTIDE SEQUENCE [LARGE SCALE GENOMIC DNA]</scope>
    <source>
        <strain evidence="8 9">An772</strain>
    </source>
</reference>
<dbReference type="InterPro" id="IPR036259">
    <property type="entry name" value="MFS_trans_sf"/>
</dbReference>
<gene>
    <name evidence="8" type="ORF">H7U35_03165</name>
</gene>
<feature type="domain" description="Major facilitator superfamily (MFS) profile" evidence="7">
    <location>
        <begin position="10"/>
        <end position="416"/>
    </location>
</feature>
<evidence type="ECO:0000256" key="6">
    <source>
        <dbReference type="SAM" id="Phobius"/>
    </source>
</evidence>
<dbReference type="InterPro" id="IPR020846">
    <property type="entry name" value="MFS_dom"/>
</dbReference>
<dbReference type="PANTHER" id="PTHR43702">
    <property type="entry name" value="L-FUCOSE-PROTON SYMPORTER"/>
    <property type="match status" value="1"/>
</dbReference>
<feature type="transmembrane region" description="Helical" evidence="6">
    <location>
        <begin position="101"/>
        <end position="119"/>
    </location>
</feature>
<feature type="transmembrane region" description="Helical" evidence="6">
    <location>
        <begin position="44"/>
        <end position="69"/>
    </location>
</feature>
<keyword evidence="3 6" id="KW-0812">Transmembrane</keyword>
<evidence type="ECO:0000256" key="5">
    <source>
        <dbReference type="ARBA" id="ARBA00023136"/>
    </source>
</evidence>
<organism evidence="8 9">
    <name type="scientific">Mediterranea massiliensis</name>
    <dbReference type="NCBI Taxonomy" id="1841865"/>
    <lineage>
        <taxon>Bacteria</taxon>
        <taxon>Pseudomonadati</taxon>
        <taxon>Bacteroidota</taxon>
        <taxon>Bacteroidia</taxon>
        <taxon>Bacteroidales</taxon>
        <taxon>Bacteroidaceae</taxon>
        <taxon>Mediterranea</taxon>
    </lineage>
</organism>
<feature type="transmembrane region" description="Helical" evidence="6">
    <location>
        <begin position="361"/>
        <end position="380"/>
    </location>
</feature>
<keyword evidence="5 6" id="KW-0472">Membrane</keyword>
<dbReference type="CDD" id="cd17394">
    <property type="entry name" value="MFS_FucP_like"/>
    <property type="match status" value="1"/>
</dbReference>
<feature type="transmembrane region" description="Helical" evidence="6">
    <location>
        <begin position="76"/>
        <end position="95"/>
    </location>
</feature>
<proteinExistence type="predicted"/>
<sequence>MDNKRRKISMLVAIMMFWFTISFITNILGPLIPDIVKNFRLKDLTMAGFIPTSFFLAYAIMSIPAGILIDKYGEKIVLFIGFLMPFVGSVLFASVPCYPMLLVSSFIIGIGMAMLQTVINPLQRTVGGEENYAFIAELAQFVFGVASFVSPLVYTWMIHALDSDIYEPGANWFLDVLAGLTPAELPWVALYWIFTILLFAMLLIVCFVRFPRIELKDDERSGTSQSYGELFKQKYVWIYFIGIFCYVSIEQGVSIYMSSFLEKYHGVDPSTEGARVISYFWGAMTVGCLVGMFLLKLFDSRRLLRWSGFCAMLLLIAALFGPSGVSVCAFPVIGFCISMMYSIVFSLALNSAISNHGSFAGILCSGIVGGAVGPLLVGILSDMTDLRIGMLLILIFMGYITFVGFWAHPFVNNKTVRLRELFQKK</sequence>
<keyword evidence="4 6" id="KW-1133">Transmembrane helix</keyword>
<dbReference type="InterPro" id="IPR011701">
    <property type="entry name" value="MFS"/>
</dbReference>
<name>A0ABS2DXQ8_9BACT</name>
<evidence type="ECO:0000313" key="8">
    <source>
        <dbReference type="EMBL" id="MBM6734233.1"/>
    </source>
</evidence>
<comment type="subcellular location">
    <subcellularLocation>
        <location evidence="1">Cell inner membrane</location>
        <topology evidence="1">Multi-pass membrane protein</topology>
    </subcellularLocation>
</comment>
<feature type="transmembrane region" description="Helical" evidence="6">
    <location>
        <begin position="329"/>
        <end position="349"/>
    </location>
</feature>
<evidence type="ECO:0000256" key="1">
    <source>
        <dbReference type="ARBA" id="ARBA00004429"/>
    </source>
</evidence>
<dbReference type="EMBL" id="JACLYZ010000005">
    <property type="protein sequence ID" value="MBM6734233.1"/>
    <property type="molecule type" value="Genomic_DNA"/>
</dbReference>
<feature type="transmembrane region" description="Helical" evidence="6">
    <location>
        <begin position="189"/>
        <end position="210"/>
    </location>
</feature>
<comment type="caution">
    <text evidence="8">The sequence shown here is derived from an EMBL/GenBank/DDBJ whole genome shotgun (WGS) entry which is preliminary data.</text>
</comment>
<feature type="transmembrane region" description="Helical" evidence="6">
    <location>
        <begin position="236"/>
        <end position="257"/>
    </location>
</feature>
<evidence type="ECO:0000259" key="7">
    <source>
        <dbReference type="PROSITE" id="PS50850"/>
    </source>
</evidence>
<evidence type="ECO:0000256" key="2">
    <source>
        <dbReference type="ARBA" id="ARBA00022475"/>
    </source>
</evidence>
<dbReference type="SUPFAM" id="SSF103473">
    <property type="entry name" value="MFS general substrate transporter"/>
    <property type="match status" value="1"/>
</dbReference>
<dbReference type="PANTHER" id="PTHR43702:SF12">
    <property type="entry name" value="N-ACETYL GLUCOSAMINE TRANSPORTER NAGP"/>
    <property type="match status" value="1"/>
</dbReference>
<keyword evidence="9" id="KW-1185">Reference proteome</keyword>
<dbReference type="Gene3D" id="1.20.1250.20">
    <property type="entry name" value="MFS general substrate transporter like domains"/>
    <property type="match status" value="2"/>
</dbReference>
<keyword evidence="2" id="KW-1003">Cell membrane</keyword>
<evidence type="ECO:0000256" key="4">
    <source>
        <dbReference type="ARBA" id="ARBA00022989"/>
    </source>
</evidence>
<protein>
    <submittedName>
        <fullName evidence="8">Sugar MFS transporter</fullName>
    </submittedName>
</protein>
<dbReference type="Pfam" id="PF07690">
    <property type="entry name" value="MFS_1"/>
    <property type="match status" value="1"/>
</dbReference>
<feature type="transmembrane region" description="Helical" evidence="6">
    <location>
        <begin position="277"/>
        <end position="298"/>
    </location>
</feature>
<feature type="transmembrane region" description="Helical" evidence="6">
    <location>
        <begin position="12"/>
        <end position="32"/>
    </location>
</feature>
<feature type="transmembrane region" description="Helical" evidence="6">
    <location>
        <begin position="303"/>
        <end position="323"/>
    </location>
</feature>
<feature type="transmembrane region" description="Helical" evidence="6">
    <location>
        <begin position="386"/>
        <end position="407"/>
    </location>
</feature>
<evidence type="ECO:0000256" key="3">
    <source>
        <dbReference type="ARBA" id="ARBA00022692"/>
    </source>
</evidence>
<accession>A0ABS2DXQ8</accession>
<evidence type="ECO:0000313" key="9">
    <source>
        <dbReference type="Proteomes" id="UP000766986"/>
    </source>
</evidence>
<dbReference type="PROSITE" id="PS50850">
    <property type="entry name" value="MFS"/>
    <property type="match status" value="1"/>
</dbReference>
<dbReference type="Proteomes" id="UP000766986">
    <property type="component" value="Unassembled WGS sequence"/>
</dbReference>